<dbReference type="InterPro" id="IPR002052">
    <property type="entry name" value="DNA_methylase_N6_adenine_CS"/>
</dbReference>
<dbReference type="GO" id="GO:0003676">
    <property type="term" value="F:nucleic acid binding"/>
    <property type="evidence" value="ECO:0007669"/>
    <property type="project" value="InterPro"/>
</dbReference>
<organism evidence="7 8">
    <name type="scientific">Bifidobacterium ruminantium</name>
    <dbReference type="NCBI Taxonomy" id="78346"/>
    <lineage>
        <taxon>Bacteria</taxon>
        <taxon>Bacillati</taxon>
        <taxon>Actinomycetota</taxon>
        <taxon>Actinomycetes</taxon>
        <taxon>Bifidobacteriales</taxon>
        <taxon>Bifidobacteriaceae</taxon>
        <taxon>Bifidobacterium</taxon>
    </lineage>
</organism>
<accession>A0A087CP23</accession>
<comment type="caution">
    <text evidence="7">The sequence shown here is derived from an EMBL/GenBank/DDBJ whole genome shotgun (WGS) entry which is preliminary data.</text>
</comment>
<evidence type="ECO:0000256" key="4">
    <source>
        <dbReference type="ARBA" id="ARBA00047942"/>
    </source>
</evidence>
<dbReference type="SUPFAM" id="SSF53335">
    <property type="entry name" value="S-adenosyl-L-methionine-dependent methyltransferases"/>
    <property type="match status" value="1"/>
</dbReference>
<sequence>MPMNNEIIRPDYVENYLTLINWMMKNHRDTSHLLVHDDTVNRNIDELPHAVAADMLAKNVNPVELAGYVETGESDSKRRENGIHFTPAEIVHRMIDPMLIKYQARLADAKLVRDKTKRESALRAFIDDIARTRIMDPACGAGNILVETYECLRALEIDALVSLRALNADYDYTAVRVLVSSFYGIEINENIARAADASLYVACILMAHVQSDALQVTCSETMNPSHAVIVIADALDTDWNEILPASDDVMIYMNPPFIGSQRMKRTMPDMRAKVINAAVKCGASESGARRVDAAAGWLYKSALYLRDCKHASFAAITAPNVSAGLQEKSVFPVIESLGWTCNLSWSSFHWKSASSDAATNVIITGFTMDASADKFAFDSDAVSLNITVPGIPSGSHVSLIDVSGAIQPVDTVSYKGRTGNTYSVPEARRELLSPELNPLFMHEKAGLKNRLVIPKNAPVNRGWLYPWYSDSVGKCGGRYAVSDPSGLMAAVSSSHALRLWHLETGTRAQGDNVNMTVWKTWNTFPLRALSDDERQGLIDAWNHALSVRESHMSEFKRWSDMYNPDKMPADLRDAYESLDAVMNTIITGKQVVPDDELLAALHGEYTRLTASTHVDKHEVKCVDKHADEPVIESVQVPVDDVAVPHVDEHVIDDVVSDDDIVQLILDGVDPDEIVRRKVAARQREIDDMARARITAARVKAARLRERIDAAVDAAVNARVAELSTSVDMPASDGVDGVCNMNRDCGSDSHGTECKDYPCRTRRKHNRNRRRSRGRRNR</sequence>
<evidence type="ECO:0000313" key="8">
    <source>
        <dbReference type="Proteomes" id="UP000029078"/>
    </source>
</evidence>
<gene>
    <name evidence="7" type="ORF">BRUM_1884</name>
</gene>
<dbReference type="STRING" id="78346.BRUM_1884"/>
<proteinExistence type="predicted"/>
<evidence type="ECO:0000313" key="7">
    <source>
        <dbReference type="EMBL" id="KFI85023.1"/>
    </source>
</evidence>
<keyword evidence="8" id="KW-1185">Reference proteome</keyword>
<evidence type="ECO:0000259" key="6">
    <source>
        <dbReference type="Pfam" id="PF20473"/>
    </source>
</evidence>
<dbReference type="PANTHER" id="PTHR33841">
    <property type="entry name" value="DNA METHYLTRANSFERASE YEEA-RELATED"/>
    <property type="match status" value="1"/>
</dbReference>
<name>A0A087CP23_BIFRU</name>
<dbReference type="Proteomes" id="UP000029078">
    <property type="component" value="Unassembled WGS sequence"/>
</dbReference>
<dbReference type="InterPro" id="IPR029063">
    <property type="entry name" value="SAM-dependent_MTases_sf"/>
</dbReference>
<dbReference type="PROSITE" id="PS00092">
    <property type="entry name" value="N6_MTASE"/>
    <property type="match status" value="1"/>
</dbReference>
<dbReference type="EMBL" id="JGZL01000023">
    <property type="protein sequence ID" value="KFI85023.1"/>
    <property type="molecule type" value="Genomic_DNA"/>
</dbReference>
<keyword evidence="2 7" id="KW-0489">Methyltransferase</keyword>
<evidence type="ECO:0000256" key="1">
    <source>
        <dbReference type="ARBA" id="ARBA00011900"/>
    </source>
</evidence>
<feature type="domain" description="MmeI-like C-terminal" evidence="5">
    <location>
        <begin position="531"/>
        <end position="610"/>
    </location>
</feature>
<dbReference type="Pfam" id="PF20467">
    <property type="entry name" value="MmeI_C"/>
    <property type="match status" value="1"/>
</dbReference>
<dbReference type="InterPro" id="IPR050953">
    <property type="entry name" value="N4_N6_ade-DNA_methylase"/>
</dbReference>
<dbReference type="GO" id="GO:0032259">
    <property type="term" value="P:methylation"/>
    <property type="evidence" value="ECO:0007669"/>
    <property type="project" value="UniProtKB-KW"/>
</dbReference>
<dbReference type="Pfam" id="PF20473">
    <property type="entry name" value="MmeI_Mtase"/>
    <property type="match status" value="1"/>
</dbReference>
<dbReference type="eggNOG" id="COG1002">
    <property type="taxonomic scope" value="Bacteria"/>
</dbReference>
<comment type="catalytic activity">
    <reaction evidence="4">
        <text>a 2'-deoxyadenosine in DNA + S-adenosyl-L-methionine = an N(6)-methyl-2'-deoxyadenosine in DNA + S-adenosyl-L-homocysteine + H(+)</text>
        <dbReference type="Rhea" id="RHEA:15197"/>
        <dbReference type="Rhea" id="RHEA-COMP:12418"/>
        <dbReference type="Rhea" id="RHEA-COMP:12419"/>
        <dbReference type="ChEBI" id="CHEBI:15378"/>
        <dbReference type="ChEBI" id="CHEBI:57856"/>
        <dbReference type="ChEBI" id="CHEBI:59789"/>
        <dbReference type="ChEBI" id="CHEBI:90615"/>
        <dbReference type="ChEBI" id="CHEBI:90616"/>
        <dbReference type="EC" id="2.1.1.72"/>
    </reaction>
</comment>
<evidence type="ECO:0000259" key="5">
    <source>
        <dbReference type="Pfam" id="PF20467"/>
    </source>
</evidence>
<evidence type="ECO:0000256" key="2">
    <source>
        <dbReference type="ARBA" id="ARBA00022603"/>
    </source>
</evidence>
<dbReference type="AlphaFoldDB" id="A0A087CP23"/>
<reference evidence="7 8" key="1">
    <citation type="submission" date="2014-03" db="EMBL/GenBank/DDBJ databases">
        <title>Genomics of Bifidobacteria.</title>
        <authorList>
            <person name="Ventura M."/>
            <person name="Milani C."/>
            <person name="Lugli G.A."/>
        </authorList>
    </citation>
    <scope>NUCLEOTIDE SEQUENCE [LARGE SCALE GENOMIC DNA]</scope>
    <source>
        <strain evidence="7 8">LMG 21811</strain>
    </source>
</reference>
<dbReference type="Gene3D" id="3.40.50.150">
    <property type="entry name" value="Vaccinia Virus protein VP39"/>
    <property type="match status" value="1"/>
</dbReference>
<protein>
    <recommendedName>
        <fullName evidence="1">site-specific DNA-methyltransferase (adenine-specific)</fullName>
        <ecNumber evidence="1">2.1.1.72</ecNumber>
    </recommendedName>
</protein>
<dbReference type="InterPro" id="IPR046816">
    <property type="entry name" value="MmeI_Mtase"/>
</dbReference>
<dbReference type="GO" id="GO:0009007">
    <property type="term" value="F:site-specific DNA-methyltransferase (adenine-specific) activity"/>
    <property type="evidence" value="ECO:0007669"/>
    <property type="project" value="UniProtKB-EC"/>
</dbReference>
<dbReference type="EC" id="2.1.1.72" evidence="1"/>
<dbReference type="PANTHER" id="PTHR33841:SF1">
    <property type="entry name" value="DNA METHYLTRANSFERASE A"/>
    <property type="match status" value="1"/>
</dbReference>
<dbReference type="InterPro" id="IPR046818">
    <property type="entry name" value="MmeI_C"/>
</dbReference>
<evidence type="ECO:0000256" key="3">
    <source>
        <dbReference type="ARBA" id="ARBA00022679"/>
    </source>
</evidence>
<dbReference type="PRINTS" id="PR00507">
    <property type="entry name" value="N12N6MTFRASE"/>
</dbReference>
<feature type="domain" description="MmeI-like DNA-methyltransferase" evidence="6">
    <location>
        <begin position="115"/>
        <end position="375"/>
    </location>
</feature>
<keyword evidence="3" id="KW-0808">Transferase</keyword>